<accession>A0A7M2SAE3</accession>
<evidence type="ECO:0000313" key="2">
    <source>
        <dbReference type="Proteomes" id="UP000594205"/>
    </source>
</evidence>
<name>A0A7M2SAE3_9ACTN</name>
<keyword evidence="2" id="KW-1185">Reference proteome</keyword>
<organism evidence="1 2">
    <name type="scientific">Streptomyces ferrugineus</name>
    <dbReference type="NCBI Taxonomy" id="1413221"/>
    <lineage>
        <taxon>Bacteria</taxon>
        <taxon>Bacillati</taxon>
        <taxon>Actinomycetota</taxon>
        <taxon>Actinomycetes</taxon>
        <taxon>Kitasatosporales</taxon>
        <taxon>Streptomycetaceae</taxon>
        <taxon>Streptomyces</taxon>
    </lineage>
</organism>
<protein>
    <submittedName>
        <fullName evidence="1">Uncharacterized protein</fullName>
    </submittedName>
</protein>
<dbReference type="Proteomes" id="UP000594205">
    <property type="component" value="Chromosome"/>
</dbReference>
<dbReference type="EMBL" id="CP063373">
    <property type="protein sequence ID" value="QOV33254.1"/>
    <property type="molecule type" value="Genomic_DNA"/>
</dbReference>
<reference evidence="1 2" key="1">
    <citation type="submission" date="2020-10" db="EMBL/GenBank/DDBJ databases">
        <title>Streptomyces ferrugineus complate genome analysis.</title>
        <authorList>
            <person name="Anwar N."/>
        </authorList>
    </citation>
    <scope>NUCLEOTIDE SEQUENCE [LARGE SCALE GENOMIC DNA]</scope>
    <source>
        <strain evidence="1 2">CCTCC AA2014009</strain>
    </source>
</reference>
<dbReference type="RefSeq" id="WP_194038044.1">
    <property type="nucleotide sequence ID" value="NZ_CP063373.1"/>
</dbReference>
<evidence type="ECO:0000313" key="1">
    <source>
        <dbReference type="EMBL" id="QOV33254.1"/>
    </source>
</evidence>
<proteinExistence type="predicted"/>
<dbReference type="KEGG" id="sfeu:IM697_23725"/>
<gene>
    <name evidence="1" type="ORF">IM697_23725</name>
</gene>
<dbReference type="AlphaFoldDB" id="A0A7M2SAE3"/>
<sequence length="157" mass="17131">MSNHDTSLPPHLPGIAEMQLQAASGHFADEAAIFILQPHTLQVRDAQDQVEIPDAVEFLVRRAGGQQLTTTSLFASQRTPGWSAELRLPDEALVIRFPDTSYLYDGSMPSQHTWQRAVATTGDVVVITGPMADVDCIDPAIHAGLTSYVRVPLSIER</sequence>